<name>E4YSD2_OIKDI</name>
<dbReference type="AlphaFoldDB" id="E4YSD2"/>
<dbReference type="Proteomes" id="UP000011014">
    <property type="component" value="Unassembled WGS sequence"/>
</dbReference>
<evidence type="ECO:0000313" key="1">
    <source>
        <dbReference type="EMBL" id="CBY38371.1"/>
    </source>
</evidence>
<gene>
    <name evidence="1" type="ORF">GSOID_T00032306001</name>
</gene>
<accession>E4YSD2</accession>
<feature type="non-terminal residue" evidence="1">
    <location>
        <position position="480"/>
    </location>
</feature>
<protein>
    <submittedName>
        <fullName evidence="1">Uncharacterized protein</fullName>
    </submittedName>
</protein>
<reference evidence="1" key="1">
    <citation type="journal article" date="2010" name="Science">
        <title>Plasticity of animal genome architecture unmasked by rapid evolution of a pelagic tunicate.</title>
        <authorList>
            <person name="Denoeud F."/>
            <person name="Henriet S."/>
            <person name="Mungpakdee S."/>
            <person name="Aury J.M."/>
            <person name="Da Silva C."/>
            <person name="Brinkmann H."/>
            <person name="Mikhaleva J."/>
            <person name="Olsen L.C."/>
            <person name="Jubin C."/>
            <person name="Canestro C."/>
            <person name="Bouquet J.M."/>
            <person name="Danks G."/>
            <person name="Poulain J."/>
            <person name="Campsteijn C."/>
            <person name="Adamski M."/>
            <person name="Cross I."/>
            <person name="Yadetie F."/>
            <person name="Muffato M."/>
            <person name="Louis A."/>
            <person name="Butcher S."/>
            <person name="Tsagkogeorga G."/>
            <person name="Konrad A."/>
            <person name="Singh S."/>
            <person name="Jensen M.F."/>
            <person name="Cong E.H."/>
            <person name="Eikeseth-Otteraa H."/>
            <person name="Noel B."/>
            <person name="Anthouard V."/>
            <person name="Porcel B.M."/>
            <person name="Kachouri-Lafond R."/>
            <person name="Nishino A."/>
            <person name="Ugolini M."/>
            <person name="Chourrout P."/>
            <person name="Nishida H."/>
            <person name="Aasland R."/>
            <person name="Huzurbazar S."/>
            <person name="Westhof E."/>
            <person name="Delsuc F."/>
            <person name="Lehrach H."/>
            <person name="Reinhardt R."/>
            <person name="Weissenbach J."/>
            <person name="Roy S.W."/>
            <person name="Artiguenave F."/>
            <person name="Postlethwait J.H."/>
            <person name="Manak J.R."/>
            <person name="Thompson E.M."/>
            <person name="Jaillon O."/>
            <person name="Du Pasquier L."/>
            <person name="Boudinot P."/>
            <person name="Liberles D.A."/>
            <person name="Volff J.N."/>
            <person name="Philippe H."/>
            <person name="Lenhard B."/>
            <person name="Roest Crollius H."/>
            <person name="Wincker P."/>
            <person name="Chourrout D."/>
        </authorList>
    </citation>
    <scope>NUCLEOTIDE SEQUENCE [LARGE SCALE GENOMIC DNA]</scope>
</reference>
<dbReference type="EMBL" id="FN655200">
    <property type="protein sequence ID" value="CBY38371.1"/>
    <property type="molecule type" value="Genomic_DNA"/>
</dbReference>
<proteinExistence type="predicted"/>
<sequence length="480" mass="56005">MTPLFRFSFKERREEKESHFVMNAELERLLPDLATFKYSIRNPARYDLQIDLVQCVLDRLIESEKVVSLKRLKLCNLDRINNFQSYRAERALSAIVHFAREDKKDRVRPCEAVRQEDKRGWDYKLFFPINRQKDGEVCDDERMHCVSGKVSVILRISDSQRDEIFDKREEAAKRFDTTVEFSYDRRGFLLNTKPIYFERIRTWWWDDRIKRGFIRTTKGREIVNRAGCLVRFLIYSQKNSKLEEYRYQLYTEIAKRIGEAIRMSSHGIINSLTVAYSVFDSTPFFVDEGIIANVVIATKELQSGKFILAAAALYRFVEGIELFVLTDGPRDKAVHHRRWRAAKSWIAHVIDATKIGSEIHFLTSSDPNHKVNIRHASGIRDIHSRISYLGRPGYDTYSAIVSLAHQLDSDKENESNDLKGLILMTDKLDIVFVVNWAADTLIDQSLIKAMTKIFPDSRIVCGTLDSLRFVWTQNLLYNAF</sequence>
<organism evidence="1">
    <name type="scientific">Oikopleura dioica</name>
    <name type="common">Tunicate</name>
    <dbReference type="NCBI Taxonomy" id="34765"/>
    <lineage>
        <taxon>Eukaryota</taxon>
        <taxon>Metazoa</taxon>
        <taxon>Chordata</taxon>
        <taxon>Tunicata</taxon>
        <taxon>Appendicularia</taxon>
        <taxon>Copelata</taxon>
        <taxon>Oikopleuridae</taxon>
        <taxon>Oikopleura</taxon>
    </lineage>
</organism>